<evidence type="ECO:0000313" key="1">
    <source>
        <dbReference type="EMBL" id="KAJ1679524.1"/>
    </source>
</evidence>
<evidence type="ECO:0000313" key="2">
    <source>
        <dbReference type="Proteomes" id="UP001145114"/>
    </source>
</evidence>
<sequence length="261" mass="28874">MYMYAAATSKWFVSAEALGYKHPATRQLKLAGKGLISNIEHLLHHSPPGWPRPAPSSFAPGKASVGISRDQWLNAIQALKKSDEDRVKDIIRMLFTASKLLSEDLACYTKLVTTKPTQRILAPYLYQVYEDLSPATSGKVYSKLLSNSPWDQCQPSRGKDQHRHDGGGGWSPRLPSAWQNGSGASPGLSYVDGAAYLGRSRHPKRTGKAFSDNGKYSNKMLVRGLGMLDFIIEHGDHRIQDPQHIINGDTYPPRTSRPAHP</sequence>
<organism evidence="1 2">
    <name type="scientific">Spiromyces aspiralis</name>
    <dbReference type="NCBI Taxonomy" id="68401"/>
    <lineage>
        <taxon>Eukaryota</taxon>
        <taxon>Fungi</taxon>
        <taxon>Fungi incertae sedis</taxon>
        <taxon>Zoopagomycota</taxon>
        <taxon>Kickxellomycotina</taxon>
        <taxon>Kickxellomycetes</taxon>
        <taxon>Kickxellales</taxon>
        <taxon>Kickxellaceae</taxon>
        <taxon>Spiromyces</taxon>
    </lineage>
</organism>
<keyword evidence="2" id="KW-1185">Reference proteome</keyword>
<dbReference type="Proteomes" id="UP001145114">
    <property type="component" value="Unassembled WGS sequence"/>
</dbReference>
<gene>
    <name evidence="1" type="ORF">EV182_001874</name>
</gene>
<reference evidence="1" key="1">
    <citation type="submission" date="2022-06" db="EMBL/GenBank/DDBJ databases">
        <title>Phylogenomic reconstructions and comparative analyses of Kickxellomycotina fungi.</title>
        <authorList>
            <person name="Reynolds N.K."/>
            <person name="Stajich J.E."/>
            <person name="Barry K."/>
            <person name="Grigoriev I.V."/>
            <person name="Crous P."/>
            <person name="Smith M.E."/>
        </authorList>
    </citation>
    <scope>NUCLEOTIDE SEQUENCE</scope>
    <source>
        <strain evidence="1">RSA 2271</strain>
    </source>
</reference>
<dbReference type="EMBL" id="JAMZIH010000330">
    <property type="protein sequence ID" value="KAJ1679524.1"/>
    <property type="molecule type" value="Genomic_DNA"/>
</dbReference>
<proteinExistence type="predicted"/>
<comment type="caution">
    <text evidence="1">The sequence shown here is derived from an EMBL/GenBank/DDBJ whole genome shotgun (WGS) entry which is preliminary data.</text>
</comment>
<name>A0ACC1I059_9FUNG</name>
<protein>
    <submittedName>
        <fullName evidence="1">Uncharacterized protein</fullName>
    </submittedName>
</protein>
<accession>A0ACC1I059</accession>